<comment type="caution">
    <text evidence="1">The sequence shown here is derived from an EMBL/GenBank/DDBJ whole genome shotgun (WGS) entry which is preliminary data.</text>
</comment>
<evidence type="ECO:0000313" key="2">
    <source>
        <dbReference type="Proteomes" id="UP000266861"/>
    </source>
</evidence>
<dbReference type="EMBL" id="PQFF01000011">
    <property type="protein sequence ID" value="RHZ89479.1"/>
    <property type="molecule type" value="Genomic_DNA"/>
</dbReference>
<sequence>MFIELRTANQFRGDDPQLKDPEIWGSQNKSLPLNLDNTIKCSMTPNKSIISSILPPINNFQIIPTIITKEQVDKKEAYKLYFVVEIFVMANDLNDLKWLEDFGHLSFHWEIDPTAAT</sequence>
<name>A0A397JM95_9GLOM</name>
<proteinExistence type="predicted"/>
<evidence type="ECO:0000313" key="1">
    <source>
        <dbReference type="EMBL" id="RHZ89479.1"/>
    </source>
</evidence>
<organism evidence="1 2">
    <name type="scientific">Diversispora epigaea</name>
    <dbReference type="NCBI Taxonomy" id="1348612"/>
    <lineage>
        <taxon>Eukaryota</taxon>
        <taxon>Fungi</taxon>
        <taxon>Fungi incertae sedis</taxon>
        <taxon>Mucoromycota</taxon>
        <taxon>Glomeromycotina</taxon>
        <taxon>Glomeromycetes</taxon>
        <taxon>Diversisporales</taxon>
        <taxon>Diversisporaceae</taxon>
        <taxon>Diversispora</taxon>
    </lineage>
</organism>
<dbReference type="AlphaFoldDB" id="A0A397JM95"/>
<gene>
    <name evidence="1" type="ORF">Glove_13g73</name>
</gene>
<dbReference type="Proteomes" id="UP000266861">
    <property type="component" value="Unassembled WGS sequence"/>
</dbReference>
<keyword evidence="2" id="KW-1185">Reference proteome</keyword>
<reference evidence="1 2" key="1">
    <citation type="submission" date="2018-08" db="EMBL/GenBank/DDBJ databases">
        <title>Genome and evolution of the arbuscular mycorrhizal fungus Diversispora epigaea (formerly Glomus versiforme) and its bacterial endosymbionts.</title>
        <authorList>
            <person name="Sun X."/>
            <person name="Fei Z."/>
            <person name="Harrison M."/>
        </authorList>
    </citation>
    <scope>NUCLEOTIDE SEQUENCE [LARGE SCALE GENOMIC DNA]</scope>
    <source>
        <strain evidence="1 2">IT104</strain>
    </source>
</reference>
<accession>A0A397JM95</accession>
<protein>
    <submittedName>
        <fullName evidence="1">Uncharacterized protein</fullName>
    </submittedName>
</protein>